<protein>
    <submittedName>
        <fullName evidence="1">NADH(P)-binding protein</fullName>
    </submittedName>
</protein>
<evidence type="ECO:0000313" key="2">
    <source>
        <dbReference type="Proteomes" id="UP000186857"/>
    </source>
</evidence>
<dbReference type="EMBL" id="MSKJ01000005">
    <property type="protein sequence ID" value="OLO45814.1"/>
    <property type="molecule type" value="Genomic_DNA"/>
</dbReference>
<reference evidence="1 2" key="1">
    <citation type="submission" date="2016-12" db="EMBL/GenBank/DDBJ databases">
        <title>Genomic Comparison of strains in the 'Actinomyces naeslundii' Group.</title>
        <authorList>
            <person name="Mughal S.R."/>
            <person name="Do T."/>
            <person name="Gilbert S.C."/>
            <person name="Witherden E.A."/>
            <person name="Didelot X."/>
            <person name="Beighton D."/>
        </authorList>
    </citation>
    <scope>NUCLEOTIDE SEQUENCE [LARGE SCALE GENOMIC DNA]</scope>
    <source>
        <strain evidence="1 2">CCUG 33920</strain>
    </source>
</reference>
<dbReference type="SUPFAM" id="SSF51735">
    <property type="entry name" value="NAD(P)-binding Rossmann-fold domains"/>
    <property type="match status" value="1"/>
</dbReference>
<dbReference type="OrthoDB" id="9771302at2"/>
<dbReference type="PANTHER" id="PTHR12126">
    <property type="entry name" value="NADH-UBIQUINONE OXIDOREDUCTASE 39 KDA SUBUNIT-RELATED"/>
    <property type="match status" value="1"/>
</dbReference>
<proteinExistence type="predicted"/>
<organism evidence="1 2">
    <name type="scientific">Actinomyces oris</name>
    <dbReference type="NCBI Taxonomy" id="544580"/>
    <lineage>
        <taxon>Bacteria</taxon>
        <taxon>Bacillati</taxon>
        <taxon>Actinomycetota</taxon>
        <taxon>Actinomycetes</taxon>
        <taxon>Actinomycetales</taxon>
        <taxon>Actinomycetaceae</taxon>
        <taxon>Actinomyces</taxon>
    </lineage>
</organism>
<dbReference type="Gene3D" id="3.40.50.720">
    <property type="entry name" value="NAD(P)-binding Rossmann-like Domain"/>
    <property type="match status" value="1"/>
</dbReference>
<sequence>MIIEIHVTARPDHEEATAVKVAVVGADDSGKAIKRALQEAGAQVTLHSRRTGFDVLHDDGAAALSGADVIVEATGRFTTSKRVATEFFTRSTRAVSAAANTLGARHVLLSIVNCDLPEVQGYGYFAGKCAQERLALESSRRLSLVRSTQWFEFAEQNMERMRYGPVSLVPSMRMRPVSLDSVAETVARAALSETDGQTYQVAGPEVMTLWEMTAQLPSLTARPVPLVVPTGWGLAFRRGALVPGDDVPAAGPTYAQWLQERRHPGQSL</sequence>
<dbReference type="Proteomes" id="UP000186857">
    <property type="component" value="Unassembled WGS sequence"/>
</dbReference>
<evidence type="ECO:0000313" key="1">
    <source>
        <dbReference type="EMBL" id="OLO45814.1"/>
    </source>
</evidence>
<comment type="caution">
    <text evidence="1">The sequence shown here is derived from an EMBL/GenBank/DDBJ whole genome shotgun (WGS) entry which is preliminary data.</text>
</comment>
<accession>A0A1Q8VCK6</accession>
<gene>
    <name evidence="1" type="ORF">BKH29_02265</name>
</gene>
<name>A0A1Q8VCK6_9ACTO</name>
<dbReference type="InterPro" id="IPR051207">
    <property type="entry name" value="ComplexI_NDUFA9_subunit"/>
</dbReference>
<dbReference type="PANTHER" id="PTHR12126:SF11">
    <property type="entry name" value="NADH DEHYDROGENASE [UBIQUINONE] 1 ALPHA SUBCOMPLEX SUBUNIT 9, MITOCHONDRIAL"/>
    <property type="match status" value="1"/>
</dbReference>
<dbReference type="RefSeq" id="WP_050792662.1">
    <property type="nucleotide sequence ID" value="NZ_MSKJ01000005.1"/>
</dbReference>
<dbReference type="AlphaFoldDB" id="A0A1Q8VCK6"/>
<dbReference type="GO" id="GO:0044877">
    <property type="term" value="F:protein-containing complex binding"/>
    <property type="evidence" value="ECO:0007669"/>
    <property type="project" value="TreeGrafter"/>
</dbReference>
<dbReference type="InterPro" id="IPR036291">
    <property type="entry name" value="NAD(P)-bd_dom_sf"/>
</dbReference>